<keyword evidence="7" id="KW-0472">Membrane</keyword>
<evidence type="ECO:0000313" key="10">
    <source>
        <dbReference type="Proteomes" id="UP000294576"/>
    </source>
</evidence>
<dbReference type="AlphaFoldDB" id="A0A4R3Q9U5"/>
<dbReference type="PRINTS" id="PR01488">
    <property type="entry name" value="RTXTOXINA"/>
</dbReference>
<dbReference type="SUPFAM" id="SSF51120">
    <property type="entry name" value="beta-Roll"/>
    <property type="match status" value="2"/>
</dbReference>
<keyword evidence="5" id="KW-0677">Repeat</keyword>
<dbReference type="Pfam" id="PF00353">
    <property type="entry name" value="HemolysinCabind"/>
    <property type="match status" value="5"/>
</dbReference>
<dbReference type="GO" id="GO:0016020">
    <property type="term" value="C:membrane"/>
    <property type="evidence" value="ECO:0007669"/>
    <property type="project" value="UniProtKB-SubCell"/>
</dbReference>
<dbReference type="InterPro" id="IPR018511">
    <property type="entry name" value="Hemolysin-typ_Ca-bd_CS"/>
</dbReference>
<dbReference type="InterPro" id="IPR013320">
    <property type="entry name" value="ConA-like_dom_sf"/>
</dbReference>
<evidence type="ECO:0000256" key="7">
    <source>
        <dbReference type="ARBA" id="ARBA00023136"/>
    </source>
</evidence>
<dbReference type="Gene3D" id="2.150.10.10">
    <property type="entry name" value="Serralysin-like metalloprotease, C-terminal"/>
    <property type="match status" value="3"/>
</dbReference>
<dbReference type="Proteomes" id="UP000294576">
    <property type="component" value="Unassembled WGS sequence"/>
</dbReference>
<dbReference type="GO" id="GO:0005509">
    <property type="term" value="F:calcium ion binding"/>
    <property type="evidence" value="ECO:0007669"/>
    <property type="project" value="InterPro"/>
</dbReference>
<dbReference type="GO" id="GO:0090729">
    <property type="term" value="F:toxin activity"/>
    <property type="evidence" value="ECO:0007669"/>
    <property type="project" value="UniProtKB-KW"/>
</dbReference>
<comment type="subcellular location">
    <subcellularLocation>
        <location evidence="1">Membrane</location>
    </subcellularLocation>
    <subcellularLocation>
        <location evidence="2">Secreted</location>
    </subcellularLocation>
</comment>
<dbReference type="PRINTS" id="PR00313">
    <property type="entry name" value="CABNDNGRPT"/>
</dbReference>
<protein>
    <submittedName>
        <fullName evidence="9">Hemolysin type calcium-binding protein</fullName>
    </submittedName>
</protein>
<dbReference type="SUPFAM" id="SSF49899">
    <property type="entry name" value="Concanavalin A-like lectins/glucanases"/>
    <property type="match status" value="1"/>
</dbReference>
<dbReference type="Pfam" id="PF08787">
    <property type="entry name" value="Alginate_lyase2"/>
    <property type="match status" value="1"/>
</dbReference>
<dbReference type="InterPro" id="IPR050557">
    <property type="entry name" value="RTX_toxin/Mannuronan_C5-epim"/>
</dbReference>
<comment type="caution">
    <text evidence="9">The sequence shown here is derived from an EMBL/GenBank/DDBJ whole genome shotgun (WGS) entry which is preliminary data.</text>
</comment>
<dbReference type="GO" id="GO:0005576">
    <property type="term" value="C:extracellular region"/>
    <property type="evidence" value="ECO:0007669"/>
    <property type="project" value="UniProtKB-SubCell"/>
</dbReference>
<evidence type="ECO:0000256" key="6">
    <source>
        <dbReference type="ARBA" id="ARBA00023026"/>
    </source>
</evidence>
<sequence>MATNSDNFDLVSWKLCLPIDEDGGTVGTALEVLDLTGFEHSSYFYTADDGAMVFRAITDGALTKGTTCARSELREMDGHSLASWSVDEGGTMTATLKVDEAPQTTDGADGRIVVGQIHGSEEELVRLYWDNGEVYFKSDKGGDGNDSLKFELTNADGDTPQVSLGEQFSYKIDVQGDTLTVIVYADGYTYKSVTTVSSVWDGEQFYFKAGAYLGNNETNSTGAGQVSFYGFDFSHETGDGLGGLVSTVTADDGTSDYSADSTGTIGNDVLTGGELADVIYSYGGDDVVRAGAGDDRIVGGSGADKLQGQDGADVVSAGAGDDIVYGGAGNDTIDGGAGNDTLKGEAGANTITGGDGDDIVYGGAAIDDLSGDAGADTIVAGEGDDILSGGGDNDRLYGGEGADRLYGQDGDDMLVGQGGADRLVGGVGNDTLYGYSDSDRLYGDAGSDKLVGGDGDDTLYGGAGDDRLYADEGADNLYGGTGADTFVFTWLDPSTLTSIGRDDIYQFSQAEGDIINLSVIDANTAVNGGQAFDFIGTGAFSENVGELRYVNTGSETYIYGDINGDGTADFSIHVDGVVQLQSSDFIF</sequence>
<organism evidence="9 10">
    <name type="scientific">Rhizobium sullae</name>
    <name type="common">Rhizobium hedysari</name>
    <dbReference type="NCBI Taxonomy" id="50338"/>
    <lineage>
        <taxon>Bacteria</taxon>
        <taxon>Pseudomonadati</taxon>
        <taxon>Pseudomonadota</taxon>
        <taxon>Alphaproteobacteria</taxon>
        <taxon>Hyphomicrobiales</taxon>
        <taxon>Rhizobiaceae</taxon>
        <taxon>Rhizobium/Agrobacterium group</taxon>
        <taxon>Rhizobium</taxon>
    </lineage>
</organism>
<evidence type="ECO:0000256" key="5">
    <source>
        <dbReference type="ARBA" id="ARBA00022737"/>
    </source>
</evidence>
<accession>A0A4R3Q9U5</accession>
<reference evidence="9 10" key="1">
    <citation type="submission" date="2019-03" db="EMBL/GenBank/DDBJ databases">
        <title>Genomic Encyclopedia of Type Strains, Phase IV (KMG-V): Genome sequencing to study the core and pangenomes of soil and plant-associated prokaryotes.</title>
        <authorList>
            <person name="Whitman W."/>
        </authorList>
    </citation>
    <scope>NUCLEOTIDE SEQUENCE [LARGE SCALE GENOMIC DNA]</scope>
    <source>
        <strain evidence="9 10">Hc14</strain>
    </source>
</reference>
<feature type="domain" description="Alginate lyase 2" evidence="8">
    <location>
        <begin position="8"/>
        <end position="235"/>
    </location>
</feature>
<evidence type="ECO:0000313" key="9">
    <source>
        <dbReference type="EMBL" id="TCU14776.1"/>
    </source>
</evidence>
<evidence type="ECO:0000259" key="8">
    <source>
        <dbReference type="Pfam" id="PF08787"/>
    </source>
</evidence>
<dbReference type="PANTHER" id="PTHR38340:SF1">
    <property type="entry name" value="S-LAYER PROTEIN"/>
    <property type="match status" value="1"/>
</dbReference>
<dbReference type="PROSITE" id="PS00330">
    <property type="entry name" value="HEMOLYSIN_CALCIUM"/>
    <property type="match status" value="2"/>
</dbReference>
<keyword evidence="3" id="KW-0964">Secreted</keyword>
<keyword evidence="6" id="KW-0843">Virulence</keyword>
<evidence type="ECO:0000256" key="4">
    <source>
        <dbReference type="ARBA" id="ARBA00022656"/>
    </source>
</evidence>
<gene>
    <name evidence="9" type="ORF">EV132_108146</name>
</gene>
<evidence type="ECO:0000256" key="3">
    <source>
        <dbReference type="ARBA" id="ARBA00022525"/>
    </source>
</evidence>
<dbReference type="InterPro" id="IPR014895">
    <property type="entry name" value="Alginate_lyase_2"/>
</dbReference>
<evidence type="ECO:0000256" key="1">
    <source>
        <dbReference type="ARBA" id="ARBA00004370"/>
    </source>
</evidence>
<evidence type="ECO:0000256" key="2">
    <source>
        <dbReference type="ARBA" id="ARBA00004613"/>
    </source>
</evidence>
<dbReference type="InterPro" id="IPR001343">
    <property type="entry name" value="Hemolysn_Ca-bd"/>
</dbReference>
<dbReference type="InterPro" id="IPR003995">
    <property type="entry name" value="RTX_toxin_determinant-A"/>
</dbReference>
<dbReference type="EMBL" id="SMBH01000008">
    <property type="protein sequence ID" value="TCU14776.1"/>
    <property type="molecule type" value="Genomic_DNA"/>
</dbReference>
<name>A0A4R3Q9U5_RHISU</name>
<keyword evidence="4" id="KW-0800">Toxin</keyword>
<proteinExistence type="predicted"/>
<dbReference type="RefSeq" id="WP_132563814.1">
    <property type="nucleotide sequence ID" value="NZ_SMBH01000008.1"/>
</dbReference>
<dbReference type="PANTHER" id="PTHR38340">
    <property type="entry name" value="S-LAYER PROTEIN"/>
    <property type="match status" value="1"/>
</dbReference>
<dbReference type="Gene3D" id="2.60.120.200">
    <property type="match status" value="1"/>
</dbReference>
<dbReference type="InterPro" id="IPR011049">
    <property type="entry name" value="Serralysin-like_metalloprot_C"/>
</dbReference>